<evidence type="ECO:0000256" key="1">
    <source>
        <dbReference type="ARBA" id="ARBA00021292"/>
    </source>
</evidence>
<dbReference type="GO" id="GO:0016757">
    <property type="term" value="F:glycosyltransferase activity"/>
    <property type="evidence" value="ECO:0007669"/>
    <property type="project" value="TreeGrafter"/>
</dbReference>
<protein>
    <recommendedName>
        <fullName evidence="1">D-inositol 3-phosphate glycosyltransferase</fullName>
    </recommendedName>
</protein>
<dbReference type="Pfam" id="PF11997">
    <property type="entry name" value="DUF3492"/>
    <property type="match status" value="1"/>
</dbReference>
<dbReference type="Proteomes" id="UP000617734">
    <property type="component" value="Unassembled WGS sequence"/>
</dbReference>
<dbReference type="InterPro" id="IPR022622">
    <property type="entry name" value="DUF3492"/>
</dbReference>
<keyword evidence="4" id="KW-0808">Transferase</keyword>
<proteinExistence type="predicted"/>
<dbReference type="RefSeq" id="WP_229927171.1">
    <property type="nucleotide sequence ID" value="NZ_BNBO01000003.1"/>
</dbReference>
<evidence type="ECO:0000256" key="2">
    <source>
        <dbReference type="SAM" id="MobiDB-lite"/>
    </source>
</evidence>
<dbReference type="Gene3D" id="3.40.50.2000">
    <property type="entry name" value="Glycogen Phosphorylase B"/>
    <property type="match status" value="2"/>
</dbReference>
<dbReference type="EMBL" id="BNBO01000003">
    <property type="protein sequence ID" value="GHH62243.1"/>
    <property type="molecule type" value="Genomic_DNA"/>
</dbReference>
<evidence type="ECO:0000259" key="3">
    <source>
        <dbReference type="Pfam" id="PF11997"/>
    </source>
</evidence>
<dbReference type="SUPFAM" id="SSF53756">
    <property type="entry name" value="UDP-Glycosyltransferase/glycogen phosphorylase"/>
    <property type="match status" value="1"/>
</dbReference>
<comment type="caution">
    <text evidence="4">The sequence shown here is derived from an EMBL/GenBank/DDBJ whole genome shotgun (WGS) entry which is preliminary data.</text>
</comment>
<feature type="compositionally biased region" description="Basic and acidic residues" evidence="2">
    <location>
        <begin position="550"/>
        <end position="561"/>
    </location>
</feature>
<dbReference type="Pfam" id="PF13692">
    <property type="entry name" value="Glyco_trans_1_4"/>
    <property type="match status" value="1"/>
</dbReference>
<feature type="compositionally biased region" description="Low complexity" evidence="2">
    <location>
        <begin position="537"/>
        <end position="549"/>
    </location>
</feature>
<organism evidence="4 5">
    <name type="scientific">Kitasatospora indigofera</name>
    <dbReference type="NCBI Taxonomy" id="67307"/>
    <lineage>
        <taxon>Bacteria</taxon>
        <taxon>Bacillati</taxon>
        <taxon>Actinomycetota</taxon>
        <taxon>Actinomycetes</taxon>
        <taxon>Kitasatosporales</taxon>
        <taxon>Streptomycetaceae</taxon>
        <taxon>Kitasatospora</taxon>
    </lineage>
</organism>
<name>A0A919FDD8_9ACTN</name>
<evidence type="ECO:0000313" key="4">
    <source>
        <dbReference type="EMBL" id="GHH62243.1"/>
    </source>
</evidence>
<evidence type="ECO:0000313" key="5">
    <source>
        <dbReference type="Proteomes" id="UP000617734"/>
    </source>
</evidence>
<reference evidence="4" key="2">
    <citation type="submission" date="2020-09" db="EMBL/GenBank/DDBJ databases">
        <authorList>
            <person name="Sun Q."/>
            <person name="Ohkuma M."/>
        </authorList>
    </citation>
    <scope>NUCLEOTIDE SEQUENCE</scope>
    <source>
        <strain evidence="4">JCM 4646</strain>
    </source>
</reference>
<dbReference type="PANTHER" id="PTHR12526">
    <property type="entry name" value="GLYCOSYLTRANSFERASE"/>
    <property type="match status" value="1"/>
</dbReference>
<feature type="region of interest" description="Disordered" evidence="2">
    <location>
        <begin position="525"/>
        <end position="561"/>
    </location>
</feature>
<dbReference type="AlphaFoldDB" id="A0A919FDD8"/>
<gene>
    <name evidence="4" type="ORF">GCM10018781_10130</name>
</gene>
<keyword evidence="5" id="KW-1185">Reference proteome</keyword>
<feature type="domain" description="DUF3492" evidence="3">
    <location>
        <begin position="11"/>
        <end position="285"/>
    </location>
</feature>
<sequence>MIRSALEVFVRVALLTEGARPYAQRGGPGWSARLAEGLREHEFELYLLAGPAGRGGAADGPAGVQGRFDAVHELPMWGVRPAGRGPAALRRRQYLRAYEQLVRALVMPRERGSFGPGLYRLAELARADGALPAFLASGRAQRVLERAWRSPGADTAAGQPMVRDVLVAADLLEQCLRPLSAPWYGTGPGGLGAADVCHVIGTGPAALPALAAKQLHGVPFVVTEHGLHLREQYAGYREAPYRWPVRALLLTFFRLLTEETYRQAALLTPGSSHDQQWQRRVGADPARTRVVHEGTPAVARPAAGPEPTAPTVVWAGPLEPGRDPALMLHAFARIHAELPAARLLVHGEEAVPGHLAHCEALAGRLGLTGAVEFAGRPASAAEAWRSGTVVVFTALVQRAPLLLADAMLSGRAVVSTDTGVAREVVGPTGLLVPPRDPQALAGACLALLGDEERRSRLGLAGRLRAQERFAVEPVVTAFRDIYLELVSNWPAYPDGRSGTSGQRLRPFARPAEYWMAAGPAGAPAGVGGAVAEERRTPAGAGADAEPEAAAEAKPEALAEVV</sequence>
<accession>A0A919FDD8</accession>
<dbReference type="GeneID" id="95351521"/>
<reference evidence="4" key="1">
    <citation type="journal article" date="2014" name="Int. J. Syst. Evol. Microbiol.">
        <title>Complete genome sequence of Corynebacterium casei LMG S-19264T (=DSM 44701T), isolated from a smear-ripened cheese.</title>
        <authorList>
            <consortium name="US DOE Joint Genome Institute (JGI-PGF)"/>
            <person name="Walter F."/>
            <person name="Albersmeier A."/>
            <person name="Kalinowski J."/>
            <person name="Ruckert C."/>
        </authorList>
    </citation>
    <scope>NUCLEOTIDE SEQUENCE</scope>
    <source>
        <strain evidence="4">JCM 4646</strain>
    </source>
</reference>
<dbReference type="PANTHER" id="PTHR12526:SF636">
    <property type="entry name" value="BLL3647 PROTEIN"/>
    <property type="match status" value="1"/>
</dbReference>